<feature type="domain" description="SLH" evidence="1">
    <location>
        <begin position="61"/>
        <end position="121"/>
    </location>
</feature>
<dbReference type="Pfam" id="PF14903">
    <property type="entry name" value="WG_beta_rep"/>
    <property type="match status" value="5"/>
</dbReference>
<feature type="domain" description="SLH" evidence="1">
    <location>
        <begin position="1"/>
        <end position="60"/>
    </location>
</feature>
<accession>A0A1L9QPF0</accession>
<evidence type="ECO:0000313" key="2">
    <source>
        <dbReference type="EMBL" id="OJJ24558.1"/>
    </source>
</evidence>
<keyword evidence="3" id="KW-1185">Reference proteome</keyword>
<reference evidence="2" key="1">
    <citation type="submission" date="2016-10" db="EMBL/GenBank/DDBJ databases">
        <title>CRISPR-Cas defence system in Roseofilum reptotaenium: evidence of a bacteriophage-cyanobacterium arms race in the coral black band disease.</title>
        <authorList>
            <person name="Buerger P."/>
            <person name="Wood-Charlson E.M."/>
            <person name="Weynberg K.D."/>
            <person name="Willis B."/>
            <person name="Van Oppen M.J."/>
        </authorList>
    </citation>
    <scope>NUCLEOTIDE SEQUENCE [LARGE SCALE GENOMIC DNA]</scope>
    <source>
        <strain evidence="2">AO1-A</strain>
    </source>
</reference>
<dbReference type="PANTHER" id="PTHR37841:SF1">
    <property type="entry name" value="DUF3298 DOMAIN-CONTAINING PROTEIN"/>
    <property type="match status" value="1"/>
</dbReference>
<dbReference type="PANTHER" id="PTHR37841">
    <property type="entry name" value="GLR2918 PROTEIN"/>
    <property type="match status" value="1"/>
</dbReference>
<name>A0A1L9QPF0_9CYAN</name>
<dbReference type="Pfam" id="PF00395">
    <property type="entry name" value="SLH"/>
    <property type="match status" value="2"/>
</dbReference>
<comment type="caution">
    <text evidence="2">The sequence shown here is derived from an EMBL/GenBank/DDBJ whole genome shotgun (WGS) entry which is preliminary data.</text>
</comment>
<dbReference type="SUPFAM" id="SSF69360">
    <property type="entry name" value="Cell wall binding repeat"/>
    <property type="match status" value="2"/>
</dbReference>
<dbReference type="InterPro" id="IPR001119">
    <property type="entry name" value="SLH_dom"/>
</dbReference>
<evidence type="ECO:0000313" key="3">
    <source>
        <dbReference type="Proteomes" id="UP000183940"/>
    </source>
</evidence>
<feature type="domain" description="SLH" evidence="1">
    <location>
        <begin position="127"/>
        <end position="191"/>
    </location>
</feature>
<dbReference type="PROSITE" id="PS51272">
    <property type="entry name" value="SLH"/>
    <property type="match status" value="3"/>
</dbReference>
<proteinExistence type="predicted"/>
<dbReference type="AlphaFoldDB" id="A0A1L9QPF0"/>
<protein>
    <recommendedName>
        <fullName evidence="1">SLH domain-containing protein</fullName>
    </recommendedName>
</protein>
<evidence type="ECO:0000259" key="1">
    <source>
        <dbReference type="PROSITE" id="PS51272"/>
    </source>
</evidence>
<organism evidence="2 3">
    <name type="scientific">Roseofilum reptotaenium AO1-A</name>
    <dbReference type="NCBI Taxonomy" id="1925591"/>
    <lineage>
        <taxon>Bacteria</taxon>
        <taxon>Bacillati</taxon>
        <taxon>Cyanobacteriota</taxon>
        <taxon>Cyanophyceae</taxon>
        <taxon>Desertifilales</taxon>
        <taxon>Desertifilaceae</taxon>
        <taxon>Roseofilum</taxon>
    </lineage>
</organism>
<dbReference type="STRING" id="1925591.BI308_16245"/>
<sequence length="560" mass="62312">MFSDIEAHWSKAAIAQLAELNLVQGYPDRTFRPEGLVTRAEFAVLLCNVFSSAKPIRDRKNFVDVPQSHWAYEAIQTAVSKGFLVGYPGLAFKPEQPIPRVQVLIAIASHLKLEIPPTVTVSKTNLKLYFDDAQEIPHYALPKLTAALFGYLIVNFPDRRKLRPNQPATRGEVAAILCQTLGIWNTVPLSAIGGGEHWAIAPKFSRASHFFQGVALVSGQLGYDLINLNGQPIEFDRHYQILEWGFEIERELPTSDPLIPVSTETHSGLKYGYLNQEGNLVIPAEWEMAAPFSEGLGLVQKEGKSGYIDPTGQVVIEPQFESSDRFYNGRAAVKVGEKYGYIDTTGNWVIPPELERGYRFSEERVAIWSNGRYGYLDNQGNAIVEPQFEQADRFSDGLAVVRLNGVYGCIDRTGNLVLETPHRIQKFSEGLAAIEMGEEWEKKWGYIDKTGDIAIAPQFYGLEDVRDRPYSPVEPFSEGLAMVRFGPKCGFIDQTGTFVIPPHFSDASSFSHGLARVTLQGEWYQEGRGNTGSGMPAEYVILFRGGTWGYLQLNSAVSKG</sequence>
<dbReference type="InterPro" id="IPR032774">
    <property type="entry name" value="WG_beta_rep"/>
</dbReference>
<gene>
    <name evidence="2" type="ORF">BI308_16245</name>
</gene>
<dbReference type="EMBL" id="MLAW01000029">
    <property type="protein sequence ID" value="OJJ24558.1"/>
    <property type="molecule type" value="Genomic_DNA"/>
</dbReference>
<dbReference type="Proteomes" id="UP000183940">
    <property type="component" value="Unassembled WGS sequence"/>
</dbReference>